<dbReference type="InterPro" id="IPR014942">
    <property type="entry name" value="AbiEii"/>
</dbReference>
<gene>
    <name evidence="1" type="ORF">CARN4_2576</name>
</gene>
<evidence type="ECO:0000313" key="1">
    <source>
        <dbReference type="EMBL" id="CBI02732.1"/>
    </source>
</evidence>
<dbReference type="EMBL" id="CABO01000041">
    <property type="protein sequence ID" value="CBI02732.1"/>
    <property type="molecule type" value="Genomic_DNA"/>
</dbReference>
<reference evidence="1" key="1">
    <citation type="submission" date="2009-10" db="EMBL/GenBank/DDBJ databases">
        <title>Diversity of trophic interactions inside an arsenic-rich microbial ecosystem.</title>
        <authorList>
            <person name="Bertin P.N."/>
            <person name="Heinrich-Salmeron A."/>
            <person name="Pelletier E."/>
            <person name="Goulhen-Chollet F."/>
            <person name="Arsene-Ploetze F."/>
            <person name="Gallien S."/>
            <person name="Calteau A."/>
            <person name="Vallenet D."/>
            <person name="Casiot C."/>
            <person name="Chane-Woon-Ming B."/>
            <person name="Giloteaux L."/>
            <person name="Barakat M."/>
            <person name="Bonnefoy V."/>
            <person name="Bruneel O."/>
            <person name="Chandler M."/>
            <person name="Cleiss J."/>
            <person name="Duran R."/>
            <person name="Elbaz-Poulichet F."/>
            <person name="Fonknechten N."/>
            <person name="Lauga B."/>
            <person name="Mornico D."/>
            <person name="Ortet P."/>
            <person name="Schaeffer C."/>
            <person name="Siguier P."/>
            <person name="Alexander Thil Smith A."/>
            <person name="Van Dorsselaer A."/>
            <person name="Weissenbach J."/>
            <person name="Medigue C."/>
            <person name="Le Paslier D."/>
        </authorList>
    </citation>
    <scope>NUCLEOTIDE SEQUENCE</scope>
</reference>
<name>E6Q6A7_9ZZZZ</name>
<sequence>MKGRVALDLRFARAEARRTKDIDIETRIAMNMKEAAEFIANAVAADLQDYFSFAITNTPDAPIIEDVPAYRFSLAAIIGEKTFEQLTCDIGIADENIGEPDVVVGRPLLKFAGIKPVELLAVPLPRHIGDKLHAYVRIHPNGRLSSRAKDLVDLALITAHREIARAGNLRAALEHVFANRKEALPGGFPPPPKQWERSYPAVADGIAVPGDYMDAHKIVATMLDHVLSNTVDPDYRWDPEHQRWVSPTSVGDYL</sequence>
<dbReference type="Pfam" id="PF08843">
    <property type="entry name" value="AbiEii"/>
    <property type="match status" value="1"/>
</dbReference>
<dbReference type="AlphaFoldDB" id="E6Q6A7"/>
<organism evidence="1">
    <name type="scientific">mine drainage metagenome</name>
    <dbReference type="NCBI Taxonomy" id="410659"/>
    <lineage>
        <taxon>unclassified sequences</taxon>
        <taxon>metagenomes</taxon>
        <taxon>ecological metagenomes</taxon>
    </lineage>
</organism>
<protein>
    <submittedName>
        <fullName evidence="1">Uncharacterized protein</fullName>
    </submittedName>
</protein>
<accession>E6Q6A7</accession>
<comment type="caution">
    <text evidence="1">The sequence shown here is derived from an EMBL/GenBank/DDBJ whole genome shotgun (WGS) entry which is preliminary data.</text>
</comment>
<proteinExistence type="predicted"/>